<proteinExistence type="predicted"/>
<keyword evidence="2" id="KW-1185">Reference proteome</keyword>
<protein>
    <submittedName>
        <fullName evidence="1">EcsC family protein</fullName>
    </submittedName>
</protein>
<evidence type="ECO:0000313" key="1">
    <source>
        <dbReference type="EMBL" id="MXU63898.1"/>
    </source>
</evidence>
<dbReference type="Pfam" id="PF12787">
    <property type="entry name" value="EcsC"/>
    <property type="match status" value="1"/>
</dbReference>
<sequence length="278" mass="28378">MARPTSKQDRARATPPARADLARSLDAVLAEQAAFEHQRSTVLGRGAEKLTAPLGRGISRMVPPALVRRGLDAADRAAGIALGDRPAHDLDDIAACDAAALRVQALSAGSNAASGGAAGWFGGIGMTVDIPTTIAVAARNVRATGAAYGFTGDGAEERAFRLAILEMAATTGMEGRAQALGRINRMARGLTGGGGCAAASATDWVIETAVERVSRQVGAGLLGRKAAQIVPVLGGVIAAGVNASFQTDVSRAARYAYRQRWLMARQALPPPDGDGGTG</sequence>
<dbReference type="PANTHER" id="PTHR41260">
    <property type="entry name" value="PROTEIN ECSC"/>
    <property type="match status" value="1"/>
</dbReference>
<gene>
    <name evidence="1" type="ORF">GSH16_00460</name>
</gene>
<comment type="caution">
    <text evidence="1">The sequence shown here is derived from an EMBL/GenBank/DDBJ whole genome shotgun (WGS) entry which is preliminary data.</text>
</comment>
<dbReference type="InterPro" id="IPR024787">
    <property type="entry name" value="EcsC"/>
</dbReference>
<reference evidence="1 2" key="1">
    <citation type="submission" date="2019-12" db="EMBL/GenBank/DDBJ databases">
        <title>Strain KN286 was isolated from seawater, which was collected from Caroline Seamount in the tropical western Pacific.</title>
        <authorList>
            <person name="Wang Q."/>
        </authorList>
    </citation>
    <scope>NUCLEOTIDE SEQUENCE [LARGE SCALE GENOMIC DNA]</scope>
    <source>
        <strain evidence="1 2">KN286</strain>
    </source>
</reference>
<dbReference type="RefSeq" id="WP_160850893.1">
    <property type="nucleotide sequence ID" value="NZ_WUWG01000001.1"/>
</dbReference>
<accession>A0A6B0TQ33</accession>
<dbReference type="Proteomes" id="UP000436016">
    <property type="component" value="Unassembled WGS sequence"/>
</dbReference>
<name>A0A6B0TQ33_9RHOB</name>
<organism evidence="1 2">
    <name type="scientific">Oceanomicrobium pacificus</name>
    <dbReference type="NCBI Taxonomy" id="2692916"/>
    <lineage>
        <taxon>Bacteria</taxon>
        <taxon>Pseudomonadati</taxon>
        <taxon>Pseudomonadota</taxon>
        <taxon>Alphaproteobacteria</taxon>
        <taxon>Rhodobacterales</taxon>
        <taxon>Paracoccaceae</taxon>
        <taxon>Oceanomicrobium</taxon>
    </lineage>
</organism>
<dbReference type="PANTHER" id="PTHR41260:SF1">
    <property type="entry name" value="PROTEIN ECSC"/>
    <property type="match status" value="1"/>
</dbReference>
<dbReference type="EMBL" id="WUWG01000001">
    <property type="protein sequence ID" value="MXU63898.1"/>
    <property type="molecule type" value="Genomic_DNA"/>
</dbReference>
<evidence type="ECO:0000313" key="2">
    <source>
        <dbReference type="Proteomes" id="UP000436016"/>
    </source>
</evidence>
<dbReference type="AlphaFoldDB" id="A0A6B0TQ33"/>